<protein>
    <recommendedName>
        <fullName evidence="4">Nucleosome assembly protein</fullName>
    </recommendedName>
</protein>
<feature type="region of interest" description="Disordered" evidence="1">
    <location>
        <begin position="211"/>
        <end position="238"/>
    </location>
</feature>
<evidence type="ECO:0000313" key="2">
    <source>
        <dbReference type="EMBL" id="EKE42253.1"/>
    </source>
</evidence>
<proteinExistence type="predicted"/>
<evidence type="ECO:0008006" key="4">
    <source>
        <dbReference type="Google" id="ProtNLM"/>
    </source>
</evidence>
<dbReference type="SUPFAM" id="SSF143113">
    <property type="entry name" value="NAP-like"/>
    <property type="match status" value="1"/>
</dbReference>
<dbReference type="InterPro" id="IPR037231">
    <property type="entry name" value="NAP-like_sf"/>
</dbReference>
<sequence>MKRIRVAQIKTMDDYFSLIGNVGKVQKACDALENIQTDIDYEVGLQQTYALWQESSKLVKESCLGEVSVNEFYYLVFKNSGILDYCSKKSIDEMILKKMKGVIINNYSVGVKSLDIGDNVVVNIQVKFTFAPNSMVNELIYQLSAELDCTGEIIESNVSTFHQWKCQVTSIFFKQLEDVECLLLLLNKIIPYSYDYYSNIIPPLIFDQQFEEEEDDDDYDESNDGYDEEGDDYDEDNY</sequence>
<reference evidence="2 3" key="1">
    <citation type="submission" date="2011-11" db="EMBL/GenBank/DDBJ databases">
        <authorList>
            <person name="Hannick L."/>
            <person name="Karamycheva S."/>
            <person name="Lorenzi H."/>
            <person name="Caler E."/>
        </authorList>
    </citation>
    <scope>NUCLEOTIDE SEQUENCE [LARGE SCALE GENOMIC DNA]</scope>
    <source>
        <strain evidence="2 3">P19</strain>
    </source>
</reference>
<dbReference type="Proteomes" id="UP000006769">
    <property type="component" value="Unassembled WGS sequence"/>
</dbReference>
<accession>K2H408</accession>
<evidence type="ECO:0000256" key="1">
    <source>
        <dbReference type="SAM" id="MobiDB-lite"/>
    </source>
</evidence>
<dbReference type="EMBL" id="JH925537">
    <property type="protein sequence ID" value="EKE42253.1"/>
    <property type="molecule type" value="Genomic_DNA"/>
</dbReference>
<dbReference type="GeneID" id="20071580"/>
<dbReference type="RefSeq" id="XP_008855406.1">
    <property type="nucleotide sequence ID" value="XM_008857184.1"/>
</dbReference>
<evidence type="ECO:0000313" key="3">
    <source>
        <dbReference type="Proteomes" id="UP000006769"/>
    </source>
</evidence>
<dbReference type="VEuPathDB" id="AmoebaDB:ENU1_027270"/>
<dbReference type="OMA" id="KTMDDYF"/>
<organism evidence="2 3">
    <name type="scientific">Entamoeba nuttalli (strain P19)</name>
    <name type="common">Amoeba</name>
    <dbReference type="NCBI Taxonomy" id="1076696"/>
    <lineage>
        <taxon>Eukaryota</taxon>
        <taxon>Amoebozoa</taxon>
        <taxon>Evosea</taxon>
        <taxon>Archamoebae</taxon>
        <taxon>Mastigamoebida</taxon>
        <taxon>Entamoebidae</taxon>
        <taxon>Entamoeba</taxon>
    </lineage>
</organism>
<name>K2H408_ENTNP</name>
<gene>
    <name evidence="2" type="ORF">ENU1_027270</name>
</gene>
<dbReference type="OrthoDB" id="28691at2759"/>
<dbReference type="AlphaFoldDB" id="K2H408"/>